<dbReference type="HOGENOM" id="CLU_1200454_0_0_1"/>
<organism evidence="1 2">
    <name type="scientific">Sphaerobolus stellatus (strain SS14)</name>
    <dbReference type="NCBI Taxonomy" id="990650"/>
    <lineage>
        <taxon>Eukaryota</taxon>
        <taxon>Fungi</taxon>
        <taxon>Dikarya</taxon>
        <taxon>Basidiomycota</taxon>
        <taxon>Agaricomycotina</taxon>
        <taxon>Agaricomycetes</taxon>
        <taxon>Phallomycetidae</taxon>
        <taxon>Geastrales</taxon>
        <taxon>Sphaerobolaceae</taxon>
        <taxon>Sphaerobolus</taxon>
    </lineage>
</organism>
<name>A0A0C9TRU4_SPHS4</name>
<evidence type="ECO:0000313" key="2">
    <source>
        <dbReference type="Proteomes" id="UP000054279"/>
    </source>
</evidence>
<gene>
    <name evidence="1" type="ORF">M422DRAFT_265215</name>
</gene>
<sequence length="231" mass="26736">MDAPTVYEHFASIFVDIAGIIFDPLGFPPAQLDFWKWDRETVLEDSKCQDLRLAAEWVGSWLEAYETRIKLVSALRLTSRIFFLAVEPFFLSQLWFTHPTQIHAFLKAFPPSHPLLPTARRLRIDIPLAVNLPWKDIPYTANGWPRERRFDLYWPSPPDKRTAIYGILECQTLYWQLLNRLTHVVSFDTGMHNTSGLSAHPPPPQYLRTSSVNRLKKSGHVQAVQKRPDIS</sequence>
<accession>A0A0C9TRU4</accession>
<dbReference type="AlphaFoldDB" id="A0A0C9TRU4"/>
<protein>
    <submittedName>
        <fullName evidence="1">Uncharacterized protein</fullName>
    </submittedName>
</protein>
<reference evidence="1 2" key="1">
    <citation type="submission" date="2014-06" db="EMBL/GenBank/DDBJ databases">
        <title>Evolutionary Origins and Diversification of the Mycorrhizal Mutualists.</title>
        <authorList>
            <consortium name="DOE Joint Genome Institute"/>
            <consortium name="Mycorrhizal Genomics Consortium"/>
            <person name="Kohler A."/>
            <person name="Kuo A."/>
            <person name="Nagy L.G."/>
            <person name="Floudas D."/>
            <person name="Copeland A."/>
            <person name="Barry K.W."/>
            <person name="Cichocki N."/>
            <person name="Veneault-Fourrey C."/>
            <person name="LaButti K."/>
            <person name="Lindquist E.A."/>
            <person name="Lipzen A."/>
            <person name="Lundell T."/>
            <person name="Morin E."/>
            <person name="Murat C."/>
            <person name="Riley R."/>
            <person name="Ohm R."/>
            <person name="Sun H."/>
            <person name="Tunlid A."/>
            <person name="Henrissat B."/>
            <person name="Grigoriev I.V."/>
            <person name="Hibbett D.S."/>
            <person name="Martin F."/>
        </authorList>
    </citation>
    <scope>NUCLEOTIDE SEQUENCE [LARGE SCALE GENOMIC DNA]</scope>
    <source>
        <strain evidence="1 2">SS14</strain>
    </source>
</reference>
<evidence type="ECO:0000313" key="1">
    <source>
        <dbReference type="EMBL" id="KIJ32878.1"/>
    </source>
</evidence>
<dbReference type="Proteomes" id="UP000054279">
    <property type="component" value="Unassembled WGS sequence"/>
</dbReference>
<dbReference type="EMBL" id="KN837220">
    <property type="protein sequence ID" value="KIJ32878.1"/>
    <property type="molecule type" value="Genomic_DNA"/>
</dbReference>
<proteinExistence type="predicted"/>
<keyword evidence="2" id="KW-1185">Reference proteome</keyword>